<comment type="caution">
    <text evidence="1">The sequence shown here is derived from an EMBL/GenBank/DDBJ whole genome shotgun (WGS) entry which is preliminary data.</text>
</comment>
<keyword evidence="2" id="KW-1185">Reference proteome</keyword>
<protein>
    <recommendedName>
        <fullName evidence="3">ABM domain-containing protein</fullName>
    </recommendedName>
</protein>
<sequence>MFICFVEYHIEPSAEERYRGWIAPRRTEAGFKLYEGTDQPLLFVEVWEAMDEEEALNIKKERCGERSSWREMADWVPGGSAKIHAWTFKPVMDGRAVPNS</sequence>
<dbReference type="EMBL" id="JAAAMV010000019">
    <property type="protein sequence ID" value="NBD26227.1"/>
    <property type="molecule type" value="Genomic_DNA"/>
</dbReference>
<organism evidence="1 2">
    <name type="scientific">Paenibacillus glycinis</name>
    <dbReference type="NCBI Taxonomy" id="2697035"/>
    <lineage>
        <taxon>Bacteria</taxon>
        <taxon>Bacillati</taxon>
        <taxon>Bacillota</taxon>
        <taxon>Bacilli</taxon>
        <taxon>Bacillales</taxon>
        <taxon>Paenibacillaceae</taxon>
        <taxon>Paenibacillus</taxon>
    </lineage>
</organism>
<proteinExistence type="predicted"/>
<dbReference type="Proteomes" id="UP000665561">
    <property type="component" value="Unassembled WGS sequence"/>
</dbReference>
<name>A0ABW9XU76_9BACL</name>
<accession>A0ABW9XU76</accession>
<evidence type="ECO:0000313" key="1">
    <source>
        <dbReference type="EMBL" id="NBD26227.1"/>
    </source>
</evidence>
<reference evidence="1 2" key="1">
    <citation type="submission" date="2020-01" db="EMBL/GenBank/DDBJ databases">
        <title>Paenibacillus soybeanensis sp. nov. isolated from the nodules of soybean (Glycine max(L.) Merr).</title>
        <authorList>
            <person name="Wang H."/>
        </authorList>
    </citation>
    <scope>NUCLEOTIDE SEQUENCE [LARGE SCALE GENOMIC DNA]</scope>
    <source>
        <strain evidence="1 2">T1</strain>
    </source>
</reference>
<gene>
    <name evidence="1" type="ORF">GT019_20315</name>
</gene>
<evidence type="ECO:0000313" key="2">
    <source>
        <dbReference type="Proteomes" id="UP000665561"/>
    </source>
</evidence>
<dbReference type="RefSeq" id="WP_161745026.1">
    <property type="nucleotide sequence ID" value="NZ_JAAAMV010000019.1"/>
</dbReference>
<evidence type="ECO:0008006" key="3">
    <source>
        <dbReference type="Google" id="ProtNLM"/>
    </source>
</evidence>